<accession>A0A4V3RZH0</accession>
<evidence type="ECO:0000313" key="3">
    <source>
        <dbReference type="Proteomes" id="UP000305451"/>
    </source>
</evidence>
<dbReference type="SUPFAM" id="SSF50346">
    <property type="entry name" value="PRC-barrel domain"/>
    <property type="match status" value="1"/>
</dbReference>
<organism evidence="2 3">
    <name type="scientific">Marinicauda pacifica</name>
    <dbReference type="NCBI Taxonomy" id="1133559"/>
    <lineage>
        <taxon>Bacteria</taxon>
        <taxon>Pseudomonadati</taxon>
        <taxon>Pseudomonadota</taxon>
        <taxon>Alphaproteobacteria</taxon>
        <taxon>Maricaulales</taxon>
        <taxon>Maricaulaceae</taxon>
        <taxon>Marinicauda</taxon>
    </lineage>
</organism>
<feature type="region of interest" description="Disordered" evidence="1">
    <location>
        <begin position="187"/>
        <end position="218"/>
    </location>
</feature>
<feature type="compositionally biased region" description="Basic and acidic residues" evidence="1">
    <location>
        <begin position="196"/>
        <end position="218"/>
    </location>
</feature>
<comment type="caution">
    <text evidence="2">The sequence shown here is derived from an EMBL/GenBank/DDBJ whole genome shotgun (WGS) entry which is preliminary data.</text>
</comment>
<keyword evidence="3" id="KW-1185">Reference proteome</keyword>
<protein>
    <submittedName>
        <fullName evidence="2">PRC-barrel domain containing protein</fullName>
    </submittedName>
</protein>
<name>A0A4V3RZH0_9PROT</name>
<proteinExistence type="predicted"/>
<dbReference type="InterPro" id="IPR011033">
    <property type="entry name" value="PRC_barrel-like_sf"/>
</dbReference>
<gene>
    <name evidence="2" type="ORF">E5162_02945</name>
</gene>
<evidence type="ECO:0000256" key="1">
    <source>
        <dbReference type="SAM" id="MobiDB-lite"/>
    </source>
</evidence>
<dbReference type="AlphaFoldDB" id="A0A4V3RZH0"/>
<dbReference type="EMBL" id="SRXV01000001">
    <property type="protein sequence ID" value="TGY94249.1"/>
    <property type="molecule type" value="Genomic_DNA"/>
</dbReference>
<sequence>MFIFMCLIEYFMPSEGKKSRFQEQEPAAGNLFGTGGIFGPSLFRAAFLCKQIPGDSSMKRSILLSSVFAIAMAPAALAVDTHGAQASFSDDHAYVDAEVRTMNGEDLGTVERVRFASNQQADIDAYVIETGGFLEIGGREILVNADDAEWTTNADGDQVLTLSYTGTQIASLPTFDESRVSDYWLSDDDMMDGDDSDHAGDHDGDDRMEMSDADHDRMSDETMASADVEADWSTDVETAAWDVEDWTDSTVYLSSGDQLGIVRDVRNDGDGVAALLIETDTAYDFSEGEIEVLIEDVVAVRENGMGNEVRVENAVATSGQ</sequence>
<dbReference type="Proteomes" id="UP000305451">
    <property type="component" value="Unassembled WGS sequence"/>
</dbReference>
<evidence type="ECO:0000313" key="2">
    <source>
        <dbReference type="EMBL" id="TGY94249.1"/>
    </source>
</evidence>
<reference evidence="2 3" key="1">
    <citation type="journal article" date="2013" name="Int. J. Syst. Evol. Microbiol.">
        <title>Marinicauda pacifica gen. nov., sp. nov., a prosthecate alphaproteobacterium of the family Hyphomonadaceae isolated from deep seawater.</title>
        <authorList>
            <person name="Zhang X.Y."/>
            <person name="Li G.W."/>
            <person name="Wang C.S."/>
            <person name="Zhang Y.J."/>
            <person name="Xu X.W."/>
            <person name="Li H."/>
            <person name="Liu A."/>
            <person name="Liu C."/>
            <person name="Xie B.B."/>
            <person name="Qin Q.L."/>
            <person name="Xu Z."/>
            <person name="Chen X.L."/>
            <person name="Zhou B.C."/>
            <person name="Zhang Y.Z."/>
        </authorList>
    </citation>
    <scope>NUCLEOTIDE SEQUENCE [LARGE SCALE GENOMIC DNA]</scope>
    <source>
        <strain evidence="2 3">P-1 km-3</strain>
    </source>
</reference>
<dbReference type="Gene3D" id="2.30.30.240">
    <property type="entry name" value="PRC-barrel domain"/>
    <property type="match status" value="1"/>
</dbReference>